<proteinExistence type="predicted"/>
<feature type="region of interest" description="Disordered" evidence="1">
    <location>
        <begin position="295"/>
        <end position="318"/>
    </location>
</feature>
<feature type="compositionally biased region" description="Basic and acidic residues" evidence="1">
    <location>
        <begin position="177"/>
        <end position="190"/>
    </location>
</feature>
<feature type="compositionally biased region" description="Polar residues" evidence="1">
    <location>
        <begin position="489"/>
        <end position="501"/>
    </location>
</feature>
<feature type="compositionally biased region" description="Basic and acidic residues" evidence="1">
    <location>
        <begin position="522"/>
        <end position="531"/>
    </location>
</feature>
<feature type="compositionally biased region" description="Basic residues" evidence="1">
    <location>
        <begin position="334"/>
        <end position="347"/>
    </location>
</feature>
<dbReference type="EMBL" id="JBFXLQ010000016">
    <property type="protein sequence ID" value="KAL2867982.1"/>
    <property type="molecule type" value="Genomic_DNA"/>
</dbReference>
<evidence type="ECO:0000256" key="1">
    <source>
        <dbReference type="SAM" id="MobiDB-lite"/>
    </source>
</evidence>
<protein>
    <submittedName>
        <fullName evidence="2">Uncharacterized protein</fullName>
    </submittedName>
</protein>
<keyword evidence="3" id="KW-1185">Reference proteome</keyword>
<feature type="compositionally biased region" description="Low complexity" evidence="1">
    <location>
        <begin position="420"/>
        <end position="452"/>
    </location>
</feature>
<feature type="region of interest" description="Disordered" evidence="1">
    <location>
        <begin position="248"/>
        <end position="272"/>
    </location>
</feature>
<feature type="compositionally biased region" description="Basic and acidic residues" evidence="1">
    <location>
        <begin position="546"/>
        <end position="557"/>
    </location>
</feature>
<feature type="compositionally biased region" description="Pro residues" evidence="1">
    <location>
        <begin position="652"/>
        <end position="662"/>
    </location>
</feature>
<dbReference type="GeneID" id="98150426"/>
<feature type="region of interest" description="Disordered" evidence="1">
    <location>
        <begin position="69"/>
        <end position="88"/>
    </location>
</feature>
<feature type="compositionally biased region" description="Pro residues" evidence="1">
    <location>
        <begin position="100"/>
        <end position="109"/>
    </location>
</feature>
<feature type="region of interest" description="Disordered" evidence="1">
    <location>
        <begin position="94"/>
        <end position="206"/>
    </location>
</feature>
<dbReference type="Proteomes" id="UP001610432">
    <property type="component" value="Unassembled WGS sequence"/>
</dbReference>
<evidence type="ECO:0000313" key="3">
    <source>
        <dbReference type="Proteomes" id="UP001610432"/>
    </source>
</evidence>
<gene>
    <name evidence="2" type="ORF">BJX67DRAFT_72960</name>
</gene>
<feature type="compositionally biased region" description="Low complexity" evidence="1">
    <location>
        <begin position="196"/>
        <end position="206"/>
    </location>
</feature>
<comment type="caution">
    <text evidence="2">The sequence shown here is derived from an EMBL/GenBank/DDBJ whole genome shotgun (WGS) entry which is preliminary data.</text>
</comment>
<feature type="compositionally biased region" description="Polar residues" evidence="1">
    <location>
        <begin position="634"/>
        <end position="643"/>
    </location>
</feature>
<feature type="region of interest" description="Disordered" evidence="1">
    <location>
        <begin position="29"/>
        <end position="48"/>
    </location>
</feature>
<accession>A0ABR4LTW5</accession>
<organism evidence="2 3">
    <name type="scientific">Aspergillus lucknowensis</name>
    <dbReference type="NCBI Taxonomy" id="176173"/>
    <lineage>
        <taxon>Eukaryota</taxon>
        <taxon>Fungi</taxon>
        <taxon>Dikarya</taxon>
        <taxon>Ascomycota</taxon>
        <taxon>Pezizomycotina</taxon>
        <taxon>Eurotiomycetes</taxon>
        <taxon>Eurotiomycetidae</taxon>
        <taxon>Eurotiales</taxon>
        <taxon>Aspergillaceae</taxon>
        <taxon>Aspergillus</taxon>
        <taxon>Aspergillus subgen. Nidulantes</taxon>
    </lineage>
</organism>
<feature type="region of interest" description="Disordered" evidence="1">
    <location>
        <begin position="632"/>
        <end position="705"/>
    </location>
</feature>
<reference evidence="2 3" key="1">
    <citation type="submission" date="2024-07" db="EMBL/GenBank/DDBJ databases">
        <title>Section-level genome sequencing and comparative genomics of Aspergillus sections Usti and Cavernicolus.</title>
        <authorList>
            <consortium name="Lawrence Berkeley National Laboratory"/>
            <person name="Nybo J.L."/>
            <person name="Vesth T.C."/>
            <person name="Theobald S."/>
            <person name="Frisvad J.C."/>
            <person name="Larsen T.O."/>
            <person name="Kjaerboelling I."/>
            <person name="Rothschild-Mancinelli K."/>
            <person name="Lyhne E.K."/>
            <person name="Kogle M.E."/>
            <person name="Barry K."/>
            <person name="Clum A."/>
            <person name="Na H."/>
            <person name="Ledsgaard L."/>
            <person name="Lin J."/>
            <person name="Lipzen A."/>
            <person name="Kuo A."/>
            <person name="Riley R."/>
            <person name="Mondo S."/>
            <person name="Labutti K."/>
            <person name="Haridas S."/>
            <person name="Pangalinan J."/>
            <person name="Salamov A.A."/>
            <person name="Simmons B.A."/>
            <person name="Magnuson J.K."/>
            <person name="Chen J."/>
            <person name="Drula E."/>
            <person name="Henrissat B."/>
            <person name="Wiebenga A."/>
            <person name="Lubbers R.J."/>
            <person name="Gomes A.C."/>
            <person name="Macurrencykelacurrency M.R."/>
            <person name="Stajich J."/>
            <person name="Grigoriev I.V."/>
            <person name="Mortensen U.H."/>
            <person name="De Vries R.P."/>
            <person name="Baker S.E."/>
            <person name="Andersen M.R."/>
        </authorList>
    </citation>
    <scope>NUCLEOTIDE SEQUENCE [LARGE SCALE GENOMIC DNA]</scope>
    <source>
        <strain evidence="2 3">CBS 449.75</strain>
    </source>
</reference>
<feature type="compositionally biased region" description="Polar residues" evidence="1">
    <location>
        <begin position="127"/>
        <end position="145"/>
    </location>
</feature>
<dbReference type="RefSeq" id="XP_070886961.1">
    <property type="nucleotide sequence ID" value="XM_071035354.1"/>
</dbReference>
<feature type="region of interest" description="Disordered" evidence="1">
    <location>
        <begin position="743"/>
        <end position="762"/>
    </location>
</feature>
<feature type="compositionally biased region" description="Polar residues" evidence="1">
    <location>
        <begin position="163"/>
        <end position="172"/>
    </location>
</feature>
<feature type="region of interest" description="Disordered" evidence="1">
    <location>
        <begin position="420"/>
        <end position="558"/>
    </location>
</feature>
<feature type="compositionally biased region" description="Low complexity" evidence="1">
    <location>
        <begin position="502"/>
        <end position="511"/>
    </location>
</feature>
<evidence type="ECO:0000313" key="2">
    <source>
        <dbReference type="EMBL" id="KAL2867982.1"/>
    </source>
</evidence>
<feature type="compositionally biased region" description="Polar residues" evidence="1">
    <location>
        <begin position="248"/>
        <end position="257"/>
    </location>
</feature>
<feature type="region of interest" description="Disordered" evidence="1">
    <location>
        <begin position="332"/>
        <end position="382"/>
    </location>
</feature>
<sequence length="896" mass="98187">MPSIEIAVTSPASSEHSDRLLFKAHKPLPRRANTDSEGQFAQISTPGLDGQFSNGLPLTAAPVLPLTPPGVNLDAPPTGAGMRTTASSRSVVAMLTPSKPSHPPTPETTPPRGMTSSRPGLGHFGYMSSSSRAESFQTANEMISDTETETPRPSPPSLARSATQRSTRSTKSARGKGSSDRTDARTKEMTSADGQSPSFRGSSSSRISTDVLIHSYETKSPTIVLSRRELPNSHVSDLRIKPTLTTSSRFRNTTNPHMPNVDAPTRGRRSSRDRVTHVQHVEDSSVIDQFRQQIGWPSADEQLDPTETEDSRRLSGVSTASTVEAMIIDTAPKPARRALRHSGKRLSLRSASSPITRSERSSIASSSDLQRRLSHKPARISDNDRRSLVTEISISGSSTLCAPQRSVDVVPVVVIPQRSSSLMGTSSSASRNPSMSRSRPSSRAPAGPKSRPGSLDLPRQRRRTLSDPHASNVTDLRGRGLGRPYIPPRSSSLSAPTSQNNSRTTSLTSESLRSHNLAVEQGMEHQPEQRKPASAPVSMPAPVPVDAHEHKRNDSADLPKTQSILIGVEDLNYLRPPSAAFTPHSIPSSSPGPFEINEVRRVAIFPHNNESLLLVNPQGKSGLREQVRPVDVPQTPNMGQQPCANVDSPLRNPRPPPQPPIPTSVHKTELGLSQPSGEVTGDVEVTTGGNRRAGNDKRRGWTARPRSESFNSFVRSLSLSSAKNPKAGEDIDGRLQPFWRPRRFWDDSPETLSPEKEDGVQPRNIKQPDEVISNSLGLPQKRIIFDGPSLSSSRQGAKRRIDGYNLANREKLVGSRIFSQEALYSQTSFHHRQFPAVSWWHLRFRSGTMRSLRRRLRRSMQRRAEGRLQARREKLKQSIGEAILVNSSTQVRKTIQ</sequence>
<name>A0ABR4LTW5_9EURO</name>
<feature type="compositionally biased region" description="Polar residues" evidence="1">
    <location>
        <begin position="35"/>
        <end position="45"/>
    </location>
</feature>